<evidence type="ECO:0000313" key="4">
    <source>
        <dbReference type="Proteomes" id="UP001231189"/>
    </source>
</evidence>
<dbReference type="SUPFAM" id="SSF53756">
    <property type="entry name" value="UDP-Glycosyltransferase/glycogen phosphorylase"/>
    <property type="match status" value="1"/>
</dbReference>
<comment type="similarity">
    <text evidence="1">Belongs to the UDP-glycosyltransferase family.</text>
</comment>
<dbReference type="Proteomes" id="UP001231189">
    <property type="component" value="Unassembled WGS sequence"/>
</dbReference>
<accession>A0AAD8VRK3</accession>
<dbReference type="PANTHER" id="PTHR48047:SF45">
    <property type="entry name" value="SCOPOLETIN GLUCOSYLTRANSFERASE-LIKE"/>
    <property type="match status" value="1"/>
</dbReference>
<keyword evidence="2" id="KW-0328">Glycosyltransferase</keyword>
<dbReference type="GO" id="GO:0035251">
    <property type="term" value="F:UDP-glucosyltransferase activity"/>
    <property type="evidence" value="ECO:0007669"/>
    <property type="project" value="TreeGrafter"/>
</dbReference>
<dbReference type="PANTHER" id="PTHR48047">
    <property type="entry name" value="GLYCOSYLTRANSFERASE"/>
    <property type="match status" value="1"/>
</dbReference>
<reference evidence="3" key="1">
    <citation type="submission" date="2023-07" db="EMBL/GenBank/DDBJ databases">
        <title>A chromosome-level genome assembly of Lolium multiflorum.</title>
        <authorList>
            <person name="Chen Y."/>
            <person name="Copetti D."/>
            <person name="Kolliker R."/>
            <person name="Studer B."/>
        </authorList>
    </citation>
    <scope>NUCLEOTIDE SEQUENCE</scope>
    <source>
        <strain evidence="3">02402/16</strain>
        <tissue evidence="3">Leaf</tissue>
    </source>
</reference>
<proteinExistence type="inferred from homology"/>
<dbReference type="EMBL" id="JAUUTY010000006">
    <property type="protein sequence ID" value="KAK1614343.1"/>
    <property type="molecule type" value="Genomic_DNA"/>
</dbReference>
<dbReference type="FunFam" id="3.40.50.2000:FF:000785">
    <property type="entry name" value="Glycosyltransferase"/>
    <property type="match status" value="1"/>
</dbReference>
<comment type="caution">
    <text evidence="3">The sequence shown here is derived from an EMBL/GenBank/DDBJ whole genome shotgun (WGS) entry which is preliminary data.</text>
</comment>
<gene>
    <name evidence="3" type="ORF">QYE76_019860</name>
</gene>
<evidence type="ECO:0000313" key="3">
    <source>
        <dbReference type="EMBL" id="KAK1614343.1"/>
    </source>
</evidence>
<keyword evidence="4" id="KW-1185">Reference proteome</keyword>
<sequence length="436" mass="48704">MATQHERQQQQQPLHILFFPFFAPGHLLPAADVAAFFAARGARCTILTTPVNAGIIRPAVDRANDANTLHGTSSRAIDIALMPFPDVGLPPGVENYMALTTLQADCRAKFMRAVQLVQEPFHRFLAANRLDAVVSDSFFSWSADAAAEHGVPRLVITGTSVFARSCNESMLRNYPLETKTTSEDDLEALVALPGLPHRVELRRSQMMDPRKQPEAWAFYHSNNAADQRSFGEVFNSFHDLEPDYVEHFQTTLGRRAFLVGPVALTTRDMAASSANVNAEVSKGSCLRWLDTKPADSVVYVSFGTATRFSPAELREISRGLDLSGKNFVWAINAGESTESSEWMPEGFAELTENVDDSRGFIIRGWARRIFIRNNPIYSILLLEVERKYIIYSTILLSIELMRTNLPLKKNSLPFQLLNLICGHFSTIFYSALLSLR</sequence>
<dbReference type="AlphaFoldDB" id="A0AAD8VRK3"/>
<evidence type="ECO:0000256" key="1">
    <source>
        <dbReference type="ARBA" id="ARBA00009995"/>
    </source>
</evidence>
<organism evidence="3 4">
    <name type="scientific">Lolium multiflorum</name>
    <name type="common">Italian ryegrass</name>
    <name type="synonym">Lolium perenne subsp. multiflorum</name>
    <dbReference type="NCBI Taxonomy" id="4521"/>
    <lineage>
        <taxon>Eukaryota</taxon>
        <taxon>Viridiplantae</taxon>
        <taxon>Streptophyta</taxon>
        <taxon>Embryophyta</taxon>
        <taxon>Tracheophyta</taxon>
        <taxon>Spermatophyta</taxon>
        <taxon>Magnoliopsida</taxon>
        <taxon>Liliopsida</taxon>
        <taxon>Poales</taxon>
        <taxon>Poaceae</taxon>
        <taxon>BOP clade</taxon>
        <taxon>Pooideae</taxon>
        <taxon>Poodae</taxon>
        <taxon>Poeae</taxon>
        <taxon>Poeae Chloroplast Group 2 (Poeae type)</taxon>
        <taxon>Loliodinae</taxon>
        <taxon>Loliinae</taxon>
        <taxon>Lolium</taxon>
    </lineage>
</organism>
<keyword evidence="2" id="KW-0808">Transferase</keyword>
<name>A0AAD8VRK3_LOLMU</name>
<evidence type="ECO:0000256" key="2">
    <source>
        <dbReference type="ARBA" id="ARBA00022676"/>
    </source>
</evidence>
<dbReference type="Gene3D" id="3.40.50.2000">
    <property type="entry name" value="Glycogen Phosphorylase B"/>
    <property type="match status" value="2"/>
</dbReference>
<protein>
    <submittedName>
        <fullName evidence="3">Uncharacterized protein</fullName>
    </submittedName>
</protein>